<keyword evidence="1" id="KW-0732">Signal</keyword>
<sequence length="339" mass="36856">MRFNFARVVVTCVILFGTSFPAMAEEMTLFRIGTGGVGGTYYPIGKAMARTISNPLNKTDCTPDPCGVPYLLAVAQTANGSVSNIEDIQTGKIESGLSQSDIAYWAQSGTGIFRDRGPFQDIAAIASLYQEDIHLVARKGSGIESVSDLRGRRVSLDDPGSGTLVDARVILDAFGVRESEFEAQYVKAADAIKKMRAGELDAFFLVAGSPSKAITELSDENLITLVPIDGPVATMLTRENTFFSTTVIPSDSYHGIDAVRTLGVSALWIVNKKQSEDEVYEITKRFWRNLPEIQKMNLHPKLSKISLNSAFASMSVPLHPGALKFYREIRDAVANADSN</sequence>
<dbReference type="RefSeq" id="WP_207043620.1">
    <property type="nucleotide sequence ID" value="NZ_JAFLNC010000002.1"/>
</dbReference>
<feature type="signal peptide" evidence="1">
    <location>
        <begin position="1"/>
        <end position="24"/>
    </location>
</feature>
<dbReference type="NCBIfam" id="TIGR02122">
    <property type="entry name" value="TRAP_TAXI"/>
    <property type="match status" value="1"/>
</dbReference>
<dbReference type="Pfam" id="PF16868">
    <property type="entry name" value="NMT1_3"/>
    <property type="match status" value="1"/>
</dbReference>
<dbReference type="SUPFAM" id="SSF53850">
    <property type="entry name" value="Periplasmic binding protein-like II"/>
    <property type="match status" value="1"/>
</dbReference>
<dbReference type="CDD" id="cd13520">
    <property type="entry name" value="PBP2_TAXI_TRAP"/>
    <property type="match status" value="1"/>
</dbReference>
<comment type="caution">
    <text evidence="2">The sequence shown here is derived from an EMBL/GenBank/DDBJ whole genome shotgun (WGS) entry which is preliminary data.</text>
</comment>
<protein>
    <submittedName>
        <fullName evidence="2">TAXI family TRAP transporter solute-binding subunit</fullName>
    </submittedName>
</protein>
<evidence type="ECO:0000256" key="1">
    <source>
        <dbReference type="SAM" id="SignalP"/>
    </source>
</evidence>
<feature type="chain" id="PRO_5045048673" evidence="1">
    <location>
        <begin position="25"/>
        <end position="339"/>
    </location>
</feature>
<name>A0ABS3F4I4_9PROT</name>
<evidence type="ECO:0000313" key="2">
    <source>
        <dbReference type="EMBL" id="MBO0333370.1"/>
    </source>
</evidence>
<dbReference type="PANTHER" id="PTHR42941:SF1">
    <property type="entry name" value="SLL1037 PROTEIN"/>
    <property type="match status" value="1"/>
</dbReference>
<keyword evidence="3" id="KW-1185">Reference proteome</keyword>
<evidence type="ECO:0000313" key="3">
    <source>
        <dbReference type="Proteomes" id="UP000664761"/>
    </source>
</evidence>
<accession>A0ABS3F4I4</accession>
<dbReference type="EMBL" id="JAFLNC010000002">
    <property type="protein sequence ID" value="MBO0333370.1"/>
    <property type="molecule type" value="Genomic_DNA"/>
</dbReference>
<dbReference type="Gene3D" id="3.40.190.10">
    <property type="entry name" value="Periplasmic binding protein-like II"/>
    <property type="match status" value="2"/>
</dbReference>
<dbReference type="PANTHER" id="PTHR42941">
    <property type="entry name" value="SLL1037 PROTEIN"/>
    <property type="match status" value="1"/>
</dbReference>
<proteinExistence type="predicted"/>
<organism evidence="2 3">
    <name type="scientific">Sneathiella sedimenti</name>
    <dbReference type="NCBI Taxonomy" id="2816034"/>
    <lineage>
        <taxon>Bacteria</taxon>
        <taxon>Pseudomonadati</taxon>
        <taxon>Pseudomonadota</taxon>
        <taxon>Alphaproteobacteria</taxon>
        <taxon>Sneathiellales</taxon>
        <taxon>Sneathiellaceae</taxon>
        <taxon>Sneathiella</taxon>
    </lineage>
</organism>
<reference evidence="2 3" key="1">
    <citation type="submission" date="2021-03" db="EMBL/GenBank/DDBJ databases">
        <title>Sneathiella sp. CAU 1612 isolated from Kang Won-do.</title>
        <authorList>
            <person name="Kim W."/>
        </authorList>
    </citation>
    <scope>NUCLEOTIDE SEQUENCE [LARGE SCALE GENOMIC DNA]</scope>
    <source>
        <strain evidence="2 3">CAU 1612</strain>
    </source>
</reference>
<dbReference type="Proteomes" id="UP000664761">
    <property type="component" value="Unassembled WGS sequence"/>
</dbReference>
<dbReference type="InterPro" id="IPR011852">
    <property type="entry name" value="TRAP_TAXI"/>
</dbReference>
<gene>
    <name evidence="2" type="ORF">J0X12_07085</name>
</gene>